<dbReference type="AlphaFoldDB" id="A0A6C0KI36"/>
<evidence type="ECO:0000313" key="1">
    <source>
        <dbReference type="EMBL" id="QHU15944.1"/>
    </source>
</evidence>
<name>A0A6C0KI36_9ZZZZ</name>
<reference evidence="1" key="1">
    <citation type="journal article" date="2020" name="Nature">
        <title>Giant virus diversity and host interactions through global metagenomics.</title>
        <authorList>
            <person name="Schulz F."/>
            <person name="Roux S."/>
            <person name="Paez-Espino D."/>
            <person name="Jungbluth S."/>
            <person name="Walsh D.A."/>
            <person name="Denef V.J."/>
            <person name="McMahon K.D."/>
            <person name="Konstantinidis K.T."/>
            <person name="Eloe-Fadrosh E.A."/>
            <person name="Kyrpides N.C."/>
            <person name="Woyke T."/>
        </authorList>
    </citation>
    <scope>NUCLEOTIDE SEQUENCE</scope>
    <source>
        <strain evidence="1">GVMAG-S-3300010158-109</strain>
    </source>
</reference>
<protein>
    <recommendedName>
        <fullName evidence="2">ADP-ribosylglycohydrolase</fullName>
    </recommendedName>
</protein>
<dbReference type="InterPro" id="IPR050792">
    <property type="entry name" value="ADP-ribosylglycohydrolase"/>
</dbReference>
<dbReference type="InterPro" id="IPR005502">
    <property type="entry name" value="Ribosyl_crysJ1"/>
</dbReference>
<dbReference type="InterPro" id="IPR036705">
    <property type="entry name" value="Ribosyl_crysJ1_sf"/>
</dbReference>
<dbReference type="PANTHER" id="PTHR16222:SF28">
    <property type="entry name" value="ADP-RIBOSYLGLYCOHYDROLASE"/>
    <property type="match status" value="1"/>
</dbReference>
<dbReference type="Gene3D" id="1.10.4080.10">
    <property type="entry name" value="ADP-ribosylation/Crystallin J1"/>
    <property type="match status" value="1"/>
</dbReference>
<accession>A0A6C0KI36</accession>
<sequence length="330" mass="37843">MNIKQAIENCIVGQAYGDSIGLATEFMTSEQVDQKYGSEKITHDRIVQDFHRSAWEKGDWTDDTDMTILCMRDLVENNGKVCDRTLAAKMRNWYVKGFPELGDKAGSGVGKVCRNVINDKYFLMNPVKSAKIWWKLSHKNGQANGGLMRTSIFGCLPNVDDVITSSMKACKITHYSPESRVTALMISLLIHFLIYTDSDVETCIRQSYVISIQHFDSKYIKKRLYRYVYGTPMDKLIKDVYDYNRKIYSTYKTFICAIWAVRQVSEKKMTFNEMIQQLTRFGHDADTNACVAGAVCGTRFLDDDTRKELPNMVHLPFLKGEVELFVNKIL</sequence>
<dbReference type="SUPFAM" id="SSF101478">
    <property type="entry name" value="ADP-ribosylglycohydrolase"/>
    <property type="match status" value="1"/>
</dbReference>
<dbReference type="EMBL" id="MN740870">
    <property type="protein sequence ID" value="QHU15944.1"/>
    <property type="molecule type" value="Genomic_DNA"/>
</dbReference>
<dbReference type="Pfam" id="PF03747">
    <property type="entry name" value="ADP_ribosyl_GH"/>
    <property type="match status" value="1"/>
</dbReference>
<organism evidence="1">
    <name type="scientific">viral metagenome</name>
    <dbReference type="NCBI Taxonomy" id="1070528"/>
    <lineage>
        <taxon>unclassified sequences</taxon>
        <taxon>metagenomes</taxon>
        <taxon>organismal metagenomes</taxon>
    </lineage>
</organism>
<dbReference type="PANTHER" id="PTHR16222">
    <property type="entry name" value="ADP-RIBOSYLGLYCOHYDROLASE"/>
    <property type="match status" value="1"/>
</dbReference>
<evidence type="ECO:0008006" key="2">
    <source>
        <dbReference type="Google" id="ProtNLM"/>
    </source>
</evidence>
<proteinExistence type="predicted"/>